<protein>
    <submittedName>
        <fullName evidence="1">Uncharacterized protein</fullName>
    </submittedName>
</protein>
<accession>A0A7U7C4B1</accession>
<dbReference type="EMBL" id="LR822017">
    <property type="protein sequence ID" value="CAD0138831.1"/>
    <property type="molecule type" value="Genomic_DNA"/>
</dbReference>
<gene>
    <name evidence="1" type="ORF">STHERMO_1661</name>
    <name evidence="2" type="ORF">STHERMO_1708</name>
</gene>
<dbReference type="AlphaFoldDB" id="A0A7U7C4B1"/>
<reference evidence="3 4" key="1">
    <citation type="submission" date="2020-06" db="EMBL/GenBank/DDBJ databases">
        <authorList>
            <person name="Chuat V."/>
        </authorList>
    </citation>
    <scope>NUCLEOTIDE SEQUENCE [LARGE SCALE GENOMIC DNA]</scope>
    <source>
        <strain evidence="1">STH_CIRM_336</strain>
        <strain evidence="2">STH_CIRM_998</strain>
    </source>
</reference>
<proteinExistence type="predicted"/>
<organism evidence="1 4">
    <name type="scientific">Streptococcus thermophilus</name>
    <dbReference type="NCBI Taxonomy" id="1308"/>
    <lineage>
        <taxon>Bacteria</taxon>
        <taxon>Bacillati</taxon>
        <taxon>Bacillota</taxon>
        <taxon>Bacilli</taxon>
        <taxon>Lactobacillales</taxon>
        <taxon>Streptococcaceae</taxon>
        <taxon>Streptococcus</taxon>
    </lineage>
</organism>
<evidence type="ECO:0000313" key="1">
    <source>
        <dbReference type="EMBL" id="CAD0138831.1"/>
    </source>
</evidence>
<dbReference type="Proteomes" id="UP000509833">
    <property type="component" value="Chromosome"/>
</dbReference>
<evidence type="ECO:0000313" key="2">
    <source>
        <dbReference type="EMBL" id="CAD0152989.1"/>
    </source>
</evidence>
<evidence type="ECO:0000313" key="3">
    <source>
        <dbReference type="Proteomes" id="UP000509791"/>
    </source>
</evidence>
<name>A0A7U7C4B1_STRTR</name>
<dbReference type="Proteomes" id="UP000509791">
    <property type="component" value="Chromosome"/>
</dbReference>
<evidence type="ECO:0000313" key="4">
    <source>
        <dbReference type="Proteomes" id="UP000509833"/>
    </source>
</evidence>
<sequence>MKIVGHLTSKVIKAFDLDYKPGEDITLSAQRKKHMEKHR</sequence>
<dbReference type="EMBL" id="LR822027">
    <property type="protein sequence ID" value="CAD0152989.1"/>
    <property type="molecule type" value="Genomic_DNA"/>
</dbReference>